<dbReference type="InterPro" id="IPR012347">
    <property type="entry name" value="Ferritin-like"/>
</dbReference>
<dbReference type="InterPro" id="IPR009078">
    <property type="entry name" value="Ferritin-like_SF"/>
</dbReference>
<proteinExistence type="predicted"/>
<sequence>MEQLYTDKEVLQDALTAEKTATNNYNTYANECVHDTVREAILNCLSEEHKIQEEVFNAMHTRGLYPTPEAEDKKVDEAKQKFSCTYKSL</sequence>
<evidence type="ECO:0000313" key="1">
    <source>
        <dbReference type="EMBL" id="MEQ2554934.1"/>
    </source>
</evidence>
<comment type="caution">
    <text evidence="1">The sequence shown here is derived from an EMBL/GenBank/DDBJ whole genome shotgun (WGS) entry which is preliminary data.</text>
</comment>
<organism evidence="1 2">
    <name type="scientific">Lachnospira intestinalis</name>
    <dbReference type="NCBI Taxonomy" id="3133158"/>
    <lineage>
        <taxon>Bacteria</taxon>
        <taxon>Bacillati</taxon>
        <taxon>Bacillota</taxon>
        <taxon>Clostridia</taxon>
        <taxon>Lachnospirales</taxon>
        <taxon>Lachnospiraceae</taxon>
        <taxon>Lachnospira</taxon>
    </lineage>
</organism>
<gene>
    <name evidence="1" type="ORF">WMO37_07855</name>
</gene>
<dbReference type="SUPFAM" id="SSF47240">
    <property type="entry name" value="Ferritin-like"/>
    <property type="match status" value="1"/>
</dbReference>
<reference evidence="1" key="1">
    <citation type="submission" date="2024-03" db="EMBL/GenBank/DDBJ databases">
        <title>Human intestinal bacterial collection.</title>
        <authorList>
            <person name="Pauvert C."/>
            <person name="Hitch T.C.A."/>
            <person name="Clavel T."/>
        </authorList>
    </citation>
    <scope>NUCLEOTIDE SEQUENCE [LARGE SCALE GENOMIC DNA]</scope>
    <source>
        <strain evidence="1">CLA-AA-H89B</strain>
    </source>
</reference>
<accession>A0ABV1H5F4</accession>
<protein>
    <submittedName>
        <fullName evidence="1">Spore coat protein</fullName>
    </submittedName>
</protein>
<keyword evidence="2" id="KW-1185">Reference proteome</keyword>
<dbReference type="EMBL" id="JBBMFS010000005">
    <property type="protein sequence ID" value="MEQ2554934.1"/>
    <property type="molecule type" value="Genomic_DNA"/>
</dbReference>
<dbReference type="Gene3D" id="1.20.1260.10">
    <property type="match status" value="1"/>
</dbReference>
<dbReference type="Pfam" id="PF07875">
    <property type="entry name" value="Coat_F"/>
    <property type="match status" value="1"/>
</dbReference>
<dbReference type="Proteomes" id="UP001546774">
    <property type="component" value="Unassembled WGS sequence"/>
</dbReference>
<evidence type="ECO:0000313" key="2">
    <source>
        <dbReference type="Proteomes" id="UP001546774"/>
    </source>
</evidence>
<name>A0ABV1H5F4_9FIRM</name>
<dbReference type="InterPro" id="IPR012851">
    <property type="entry name" value="Spore_coat_CotF-like"/>
</dbReference>